<dbReference type="PANTHER" id="PTHR33696:SF3">
    <property type="entry name" value="FLZ-TYPE DOMAIN-CONTAINING PROTEIN"/>
    <property type="match status" value="1"/>
</dbReference>
<accession>A0A7J8XWS4</accession>
<reference evidence="1 2" key="1">
    <citation type="journal article" date="2019" name="Genome Biol. Evol.">
        <title>Insights into the evolution of the New World diploid cottons (Gossypium, subgenus Houzingenia) based on genome sequencing.</title>
        <authorList>
            <person name="Grover C.E."/>
            <person name="Arick M.A. 2nd"/>
            <person name="Thrash A."/>
            <person name="Conover J.L."/>
            <person name="Sanders W.S."/>
            <person name="Peterson D.G."/>
            <person name="Frelichowski J.E."/>
            <person name="Scheffler J.A."/>
            <person name="Scheffler B.E."/>
            <person name="Wendel J.F."/>
        </authorList>
    </citation>
    <scope>NUCLEOTIDE SEQUENCE [LARGE SCALE GENOMIC DNA]</scope>
    <source>
        <strain evidence="1">185</strain>
        <tissue evidence="1">Leaf</tissue>
    </source>
</reference>
<evidence type="ECO:0000313" key="1">
    <source>
        <dbReference type="EMBL" id="MBA0691748.1"/>
    </source>
</evidence>
<gene>
    <name evidence="1" type="ORF">Goari_009360</name>
</gene>
<evidence type="ECO:0000313" key="2">
    <source>
        <dbReference type="Proteomes" id="UP000593577"/>
    </source>
</evidence>
<sequence>MYQPHQKKMSLNAPFSWEFKPEVSKLTCEEANIGVRCAMLDLPHPPHLSKSSQFCVDDLQGVLQPPLVSPVRKEVKFSLEKKKMNQNKAQSRGNVPFSWENKPGIRKETCQEGMEHHYFMRKLTPPPFPPPSVGMSIDGIKISPPPPPPSRRLKKSDDPFLAAYKECTRSTSKGKLAKRDSVSSLKKGIFNFSCKQSCSVENDNLVRVSQLPHERDR</sequence>
<name>A0A7J8XWS4_GOSAI</name>
<protein>
    <submittedName>
        <fullName evidence="1">Uncharacterized protein</fullName>
    </submittedName>
</protein>
<dbReference type="PANTHER" id="PTHR33696">
    <property type="entry name" value="T22J18.15-RELATED"/>
    <property type="match status" value="1"/>
</dbReference>
<keyword evidence="2" id="KW-1185">Reference proteome</keyword>
<organism evidence="1 2">
    <name type="scientific">Gossypium aridum</name>
    <name type="common">American cotton</name>
    <name type="synonym">Erioxylum aridum</name>
    <dbReference type="NCBI Taxonomy" id="34290"/>
    <lineage>
        <taxon>Eukaryota</taxon>
        <taxon>Viridiplantae</taxon>
        <taxon>Streptophyta</taxon>
        <taxon>Embryophyta</taxon>
        <taxon>Tracheophyta</taxon>
        <taxon>Spermatophyta</taxon>
        <taxon>Magnoliopsida</taxon>
        <taxon>eudicotyledons</taxon>
        <taxon>Gunneridae</taxon>
        <taxon>Pentapetalae</taxon>
        <taxon>rosids</taxon>
        <taxon>malvids</taxon>
        <taxon>Malvales</taxon>
        <taxon>Malvaceae</taxon>
        <taxon>Malvoideae</taxon>
        <taxon>Gossypium</taxon>
    </lineage>
</organism>
<comment type="caution">
    <text evidence="1">The sequence shown here is derived from an EMBL/GenBank/DDBJ whole genome shotgun (WGS) entry which is preliminary data.</text>
</comment>
<proteinExistence type="predicted"/>
<dbReference type="AlphaFoldDB" id="A0A7J8XWS4"/>
<dbReference type="Proteomes" id="UP000593577">
    <property type="component" value="Unassembled WGS sequence"/>
</dbReference>
<dbReference type="EMBL" id="JABFAA010000009">
    <property type="protein sequence ID" value="MBA0691748.1"/>
    <property type="molecule type" value="Genomic_DNA"/>
</dbReference>